<gene>
    <name evidence="2" type="ORF">RM552_17620</name>
</gene>
<name>A0ABU2ZZ19_9ALTE</name>
<feature type="transmembrane region" description="Helical" evidence="1">
    <location>
        <begin position="183"/>
        <end position="202"/>
    </location>
</feature>
<keyword evidence="1" id="KW-0812">Transmembrane</keyword>
<dbReference type="EMBL" id="JAVRHX010000011">
    <property type="protein sequence ID" value="MDT0596677.1"/>
    <property type="molecule type" value="Genomic_DNA"/>
</dbReference>
<keyword evidence="1" id="KW-0472">Membrane</keyword>
<keyword evidence="1" id="KW-1133">Transmembrane helix</keyword>
<evidence type="ECO:0000313" key="3">
    <source>
        <dbReference type="Proteomes" id="UP001253545"/>
    </source>
</evidence>
<proteinExistence type="predicted"/>
<organism evidence="2 3">
    <name type="scientific">Glaciecola petra</name>
    <dbReference type="NCBI Taxonomy" id="3075602"/>
    <lineage>
        <taxon>Bacteria</taxon>
        <taxon>Pseudomonadati</taxon>
        <taxon>Pseudomonadota</taxon>
        <taxon>Gammaproteobacteria</taxon>
        <taxon>Alteromonadales</taxon>
        <taxon>Alteromonadaceae</taxon>
        <taxon>Glaciecola</taxon>
    </lineage>
</organism>
<keyword evidence="3" id="KW-1185">Reference proteome</keyword>
<feature type="transmembrane region" description="Helical" evidence="1">
    <location>
        <begin position="32"/>
        <end position="54"/>
    </location>
</feature>
<reference evidence="2 3" key="1">
    <citation type="submission" date="2023-09" db="EMBL/GenBank/DDBJ databases">
        <authorList>
            <person name="Rey-Velasco X."/>
        </authorList>
    </citation>
    <scope>NUCLEOTIDE SEQUENCE [LARGE SCALE GENOMIC DNA]</scope>
    <source>
        <strain evidence="2 3">P117</strain>
    </source>
</reference>
<dbReference type="Proteomes" id="UP001253545">
    <property type="component" value="Unassembled WGS sequence"/>
</dbReference>
<accession>A0ABU2ZZ19</accession>
<protein>
    <submittedName>
        <fullName evidence="2">Uncharacterized protein</fullName>
    </submittedName>
</protein>
<feature type="transmembrane region" description="Helical" evidence="1">
    <location>
        <begin position="66"/>
        <end position="86"/>
    </location>
</feature>
<feature type="transmembrane region" description="Helical" evidence="1">
    <location>
        <begin position="7"/>
        <end position="26"/>
    </location>
</feature>
<comment type="caution">
    <text evidence="2">The sequence shown here is derived from an EMBL/GenBank/DDBJ whole genome shotgun (WGS) entry which is preliminary data.</text>
</comment>
<dbReference type="RefSeq" id="WP_311370203.1">
    <property type="nucleotide sequence ID" value="NZ_JAVRHX010000011.1"/>
</dbReference>
<sequence length="215" mass="24613">MKILYRITFLIFLFDIIGRVFFRKLFVEQNSLIWGWLIILSFLLSFCFIQTLILRLSTNENIKVTNGYLGCFSMMLFLSIFIPALVSHTLFKVSGQFDQTKALDLPIAKLLSNANTLEEKEMVASLVFKETGIAISYMSFSDGVIIYSPTKEDNESRKSSLEMQEKIARTNEELRTLTADNSLLLLIKLIIFLVVTLAVIFYHRNKLTNALSGQK</sequence>
<evidence type="ECO:0000313" key="2">
    <source>
        <dbReference type="EMBL" id="MDT0596677.1"/>
    </source>
</evidence>
<evidence type="ECO:0000256" key="1">
    <source>
        <dbReference type="SAM" id="Phobius"/>
    </source>
</evidence>